<keyword evidence="3" id="KW-1185">Reference proteome</keyword>
<organism evidence="2 3">
    <name type="scientific">Brevundimonas fontaquae</name>
    <dbReference type="NCBI Taxonomy" id="2813778"/>
    <lineage>
        <taxon>Bacteria</taxon>
        <taxon>Pseudomonadati</taxon>
        <taxon>Pseudomonadota</taxon>
        <taxon>Alphaproteobacteria</taxon>
        <taxon>Caulobacterales</taxon>
        <taxon>Caulobacteraceae</taxon>
        <taxon>Brevundimonas</taxon>
    </lineage>
</organism>
<evidence type="ECO:0000313" key="3">
    <source>
        <dbReference type="Proteomes" id="UP000662957"/>
    </source>
</evidence>
<dbReference type="Pfam" id="PF13577">
    <property type="entry name" value="SnoaL_4"/>
    <property type="match status" value="1"/>
</dbReference>
<dbReference type="Proteomes" id="UP000662957">
    <property type="component" value="Chromosome"/>
</dbReference>
<dbReference type="SUPFAM" id="SSF54427">
    <property type="entry name" value="NTF2-like"/>
    <property type="match status" value="1"/>
</dbReference>
<accession>A0ABX7LR22</accession>
<dbReference type="RefSeq" id="WP_205682192.1">
    <property type="nucleotide sequence ID" value="NZ_CP070968.1"/>
</dbReference>
<reference evidence="2 3" key="1">
    <citation type="submission" date="2021-02" db="EMBL/GenBank/DDBJ databases">
        <title>Brevundimonas sp. CS1 genome sequence.</title>
        <authorList>
            <person name="Lee K."/>
            <person name="Choi Y.-J."/>
            <person name="Son H.-R."/>
        </authorList>
    </citation>
    <scope>NUCLEOTIDE SEQUENCE [LARGE SCALE GENOMIC DNA]</scope>
    <source>
        <strain evidence="2 3">CS1</strain>
    </source>
</reference>
<sequence>MHMHSRADVVDTVSRLFQALDSHDWHTIEGLTVDIVDVGYPSKEAGPARMSRNDLVSELKRFLPGFSATHHLVGGCVVDLIGDDGARARVDVCVTHVIDTLTPPSWTIGVQYDIRLLRVVDRWVIQGTTSRTLYEEGNRALQAEARKRAA</sequence>
<gene>
    <name evidence="2" type="ORF">JX001_02745</name>
</gene>
<feature type="domain" description="SnoaL-like" evidence="1">
    <location>
        <begin position="3"/>
        <end position="126"/>
    </location>
</feature>
<protein>
    <submittedName>
        <fullName evidence="2">Nuclear transport factor 2 family protein</fullName>
    </submittedName>
</protein>
<evidence type="ECO:0000313" key="2">
    <source>
        <dbReference type="EMBL" id="QSF54757.1"/>
    </source>
</evidence>
<dbReference type="InterPro" id="IPR037401">
    <property type="entry name" value="SnoaL-like"/>
</dbReference>
<dbReference type="Gene3D" id="3.10.450.50">
    <property type="match status" value="1"/>
</dbReference>
<dbReference type="EMBL" id="CP070968">
    <property type="protein sequence ID" value="QSF54757.1"/>
    <property type="molecule type" value="Genomic_DNA"/>
</dbReference>
<name>A0ABX7LR22_9CAUL</name>
<evidence type="ECO:0000259" key="1">
    <source>
        <dbReference type="Pfam" id="PF13577"/>
    </source>
</evidence>
<dbReference type="InterPro" id="IPR032710">
    <property type="entry name" value="NTF2-like_dom_sf"/>
</dbReference>
<proteinExistence type="predicted"/>